<keyword evidence="3" id="KW-1185">Reference proteome</keyword>
<sequence>MTTATIRRMRPQDLALALDWAAAEGWNPGLSDAACFLAADPDGFLLAELAGEPVGCVSAVRYGDAFGFLGFYIVRPEHRGRGHGLALWRAAMARLQPGTVGLDGVVAQQDNYRRSGFALLHRNIRYGAARPHAPHVQDAPAISPAADLPFAAVAAFDRHFFPTARDGFLGAWLSAPGHVARVATGPGGVLGLGVLRPCREGSKIGPLFAQDGATGRAIFAALLRAAPPGPIFLDLPEPNADAVAMAVAAGMTPAFETARMYAGVAPALPIDRIYGITSFELG</sequence>
<protein>
    <submittedName>
        <fullName evidence="2">N-acetyltransferase GCN5</fullName>
    </submittedName>
</protein>
<dbReference type="CDD" id="cd04301">
    <property type="entry name" value="NAT_SF"/>
    <property type="match status" value="1"/>
</dbReference>
<dbReference type="Proteomes" id="UP000831327">
    <property type="component" value="Chromosome"/>
</dbReference>
<evidence type="ECO:0000259" key="1">
    <source>
        <dbReference type="PROSITE" id="PS51186"/>
    </source>
</evidence>
<accession>A0ABM7Y238</accession>
<dbReference type="PANTHER" id="PTHR47237:SF1">
    <property type="entry name" value="SLL0310 PROTEIN"/>
    <property type="match status" value="1"/>
</dbReference>
<dbReference type="InterPro" id="IPR052729">
    <property type="entry name" value="Acyl/Acetyltrans_Enzymes"/>
</dbReference>
<proteinExistence type="predicted"/>
<organism evidence="2 3">
    <name type="scientific">Roseomonas fluvialis</name>
    <dbReference type="NCBI Taxonomy" id="1750527"/>
    <lineage>
        <taxon>Bacteria</taxon>
        <taxon>Pseudomonadati</taxon>
        <taxon>Pseudomonadota</taxon>
        <taxon>Alphaproteobacteria</taxon>
        <taxon>Acetobacterales</taxon>
        <taxon>Roseomonadaceae</taxon>
        <taxon>Roseomonas</taxon>
    </lineage>
</organism>
<evidence type="ECO:0000313" key="3">
    <source>
        <dbReference type="Proteomes" id="UP000831327"/>
    </source>
</evidence>
<dbReference type="InterPro" id="IPR041496">
    <property type="entry name" value="YitH/HolE_GNAT"/>
</dbReference>
<dbReference type="InterPro" id="IPR016181">
    <property type="entry name" value="Acyl_CoA_acyltransferase"/>
</dbReference>
<gene>
    <name evidence="2" type="ORF">Rmf_18010</name>
</gene>
<dbReference type="PROSITE" id="PS51186">
    <property type="entry name" value="GNAT"/>
    <property type="match status" value="1"/>
</dbReference>
<dbReference type="Pfam" id="PF18014">
    <property type="entry name" value="Acetyltransf_18"/>
    <property type="match status" value="1"/>
</dbReference>
<dbReference type="Gene3D" id="3.40.630.30">
    <property type="match status" value="1"/>
</dbReference>
<dbReference type="Gene3D" id="3.40.630.90">
    <property type="match status" value="1"/>
</dbReference>
<feature type="domain" description="N-acetyltransferase" evidence="1">
    <location>
        <begin position="4"/>
        <end position="140"/>
    </location>
</feature>
<name>A0ABM7Y238_9PROT</name>
<dbReference type="InterPro" id="IPR000182">
    <property type="entry name" value="GNAT_dom"/>
</dbReference>
<dbReference type="RefSeq" id="WP_244459099.1">
    <property type="nucleotide sequence ID" value="NZ_AP025637.1"/>
</dbReference>
<dbReference type="PANTHER" id="PTHR47237">
    <property type="entry name" value="SLL0310 PROTEIN"/>
    <property type="match status" value="1"/>
</dbReference>
<dbReference type="Pfam" id="PF00583">
    <property type="entry name" value="Acetyltransf_1"/>
    <property type="match status" value="1"/>
</dbReference>
<reference evidence="2 3" key="1">
    <citation type="journal article" date="2016" name="Microbes Environ.">
        <title>Phylogenetically diverse aerobic anoxygenic phototrophic bacteria isolated from epilithic biofilms in Tama river, Japan.</title>
        <authorList>
            <person name="Hirose S."/>
            <person name="Matsuura K."/>
            <person name="Haruta S."/>
        </authorList>
    </citation>
    <scope>NUCLEOTIDE SEQUENCE [LARGE SCALE GENOMIC DNA]</scope>
    <source>
        <strain evidence="2 3">S08</strain>
    </source>
</reference>
<dbReference type="SUPFAM" id="SSF55729">
    <property type="entry name" value="Acyl-CoA N-acyltransferases (Nat)"/>
    <property type="match status" value="1"/>
</dbReference>
<dbReference type="EMBL" id="AP025637">
    <property type="protein sequence ID" value="BDG71872.1"/>
    <property type="molecule type" value="Genomic_DNA"/>
</dbReference>
<evidence type="ECO:0000313" key="2">
    <source>
        <dbReference type="EMBL" id="BDG71872.1"/>
    </source>
</evidence>